<reference evidence="3" key="2">
    <citation type="submission" date="2017-12" db="EMBL/GenBank/DDBJ databases">
        <title>Genome sequence of the Bar-tailed Godwit (Limosa lapponica baueri).</title>
        <authorList>
            <person name="Lima N.C.B."/>
            <person name="Parody-Merino A.M."/>
            <person name="Battley P.F."/>
            <person name="Fidler A.E."/>
            <person name="Prosdocimi F."/>
        </authorList>
    </citation>
    <scope>NUCLEOTIDE SEQUENCE [LARGE SCALE GENOMIC DNA]</scope>
</reference>
<dbReference type="PANTHER" id="PTHR33332">
    <property type="entry name" value="REVERSE TRANSCRIPTASE DOMAIN-CONTAINING PROTEIN"/>
    <property type="match status" value="1"/>
</dbReference>
<proteinExistence type="predicted"/>
<evidence type="ECO:0000256" key="1">
    <source>
        <dbReference type="SAM" id="MobiDB-lite"/>
    </source>
</evidence>
<evidence type="ECO:0008006" key="4">
    <source>
        <dbReference type="Google" id="ProtNLM"/>
    </source>
</evidence>
<name>A0A2I0TY89_LIMLA</name>
<evidence type="ECO:0000313" key="2">
    <source>
        <dbReference type="EMBL" id="PKU38776.1"/>
    </source>
</evidence>
<sequence length="121" mass="13494">MITSTKSSWRPVTDKPEGHAAVQKDLDGLEKWTNRNVMNFNKEKCKILHLGKNSPVHQYTLGGDNLESSFAEKALGFIVVTKLNMNQHCALVAKAANCILGHISRRVASRSRELILPFYSA</sequence>
<reference evidence="3" key="1">
    <citation type="submission" date="2017-11" db="EMBL/GenBank/DDBJ databases">
        <authorList>
            <person name="Lima N.C."/>
            <person name="Parody-Merino A.M."/>
            <person name="Battley P.F."/>
            <person name="Fidler A.E."/>
            <person name="Prosdocimi F."/>
        </authorList>
    </citation>
    <scope>NUCLEOTIDE SEQUENCE [LARGE SCALE GENOMIC DNA]</scope>
</reference>
<feature type="compositionally biased region" description="Polar residues" evidence="1">
    <location>
        <begin position="1"/>
        <end position="10"/>
    </location>
</feature>
<evidence type="ECO:0000313" key="3">
    <source>
        <dbReference type="Proteomes" id="UP000233556"/>
    </source>
</evidence>
<feature type="region of interest" description="Disordered" evidence="1">
    <location>
        <begin position="1"/>
        <end position="20"/>
    </location>
</feature>
<dbReference type="AlphaFoldDB" id="A0A2I0TY89"/>
<dbReference type="Proteomes" id="UP000233556">
    <property type="component" value="Unassembled WGS sequence"/>
</dbReference>
<organism evidence="2 3">
    <name type="scientific">Limosa lapponica baueri</name>
    <dbReference type="NCBI Taxonomy" id="1758121"/>
    <lineage>
        <taxon>Eukaryota</taxon>
        <taxon>Metazoa</taxon>
        <taxon>Chordata</taxon>
        <taxon>Craniata</taxon>
        <taxon>Vertebrata</taxon>
        <taxon>Euteleostomi</taxon>
        <taxon>Archelosauria</taxon>
        <taxon>Archosauria</taxon>
        <taxon>Dinosauria</taxon>
        <taxon>Saurischia</taxon>
        <taxon>Theropoda</taxon>
        <taxon>Coelurosauria</taxon>
        <taxon>Aves</taxon>
        <taxon>Neognathae</taxon>
        <taxon>Neoaves</taxon>
        <taxon>Charadriiformes</taxon>
        <taxon>Scolopacidae</taxon>
        <taxon>Limosa</taxon>
    </lineage>
</organism>
<keyword evidence="3" id="KW-1185">Reference proteome</keyword>
<protein>
    <recommendedName>
        <fullName evidence="4">Rna-directed dna polymerase from mobile element jockey-like</fullName>
    </recommendedName>
</protein>
<dbReference type="OrthoDB" id="9185178at2759"/>
<gene>
    <name evidence="2" type="ORF">llap_10919</name>
</gene>
<accession>A0A2I0TY89</accession>
<dbReference type="EMBL" id="KZ506657">
    <property type="protein sequence ID" value="PKU38776.1"/>
    <property type="molecule type" value="Genomic_DNA"/>
</dbReference>